<comment type="caution">
    <text evidence="2">The sequence shown here is derived from an EMBL/GenBank/DDBJ whole genome shotgun (WGS) entry which is preliminary data.</text>
</comment>
<reference evidence="2 3" key="1">
    <citation type="journal article" date="2016" name="Nat. Commun.">
        <title>Thousands of microbial genomes shed light on interconnected biogeochemical processes in an aquifer system.</title>
        <authorList>
            <person name="Anantharaman K."/>
            <person name="Brown C.T."/>
            <person name="Hug L.A."/>
            <person name="Sharon I."/>
            <person name="Castelle C.J."/>
            <person name="Probst A.J."/>
            <person name="Thomas B.C."/>
            <person name="Singh A."/>
            <person name="Wilkins M.J."/>
            <person name="Karaoz U."/>
            <person name="Brodie E.L."/>
            <person name="Williams K.H."/>
            <person name="Hubbard S.S."/>
            <person name="Banfield J.F."/>
        </authorList>
    </citation>
    <scope>NUCLEOTIDE SEQUENCE [LARGE SCALE GENOMIC DNA]</scope>
</reference>
<proteinExistence type="predicted"/>
<organism evidence="2 3">
    <name type="scientific">Candidatus Woesebacteria bacterium RIFCSPLOWO2_01_FULL_39_21</name>
    <dbReference type="NCBI Taxonomy" id="1802519"/>
    <lineage>
        <taxon>Bacteria</taxon>
        <taxon>Candidatus Woeseibacteriota</taxon>
    </lineage>
</organism>
<gene>
    <name evidence="2" type="ORF">A2961_04110</name>
</gene>
<dbReference type="Proteomes" id="UP000177082">
    <property type="component" value="Unassembled WGS sequence"/>
</dbReference>
<feature type="transmembrane region" description="Helical" evidence="1">
    <location>
        <begin position="163"/>
        <end position="185"/>
    </location>
</feature>
<dbReference type="AlphaFoldDB" id="A0A1F8BBV6"/>
<evidence type="ECO:0000256" key="1">
    <source>
        <dbReference type="SAM" id="Phobius"/>
    </source>
</evidence>
<dbReference type="STRING" id="1802519.A2961_04110"/>
<evidence type="ECO:0000313" key="2">
    <source>
        <dbReference type="EMBL" id="OGM61503.1"/>
    </source>
</evidence>
<keyword evidence="1" id="KW-0812">Transmembrane</keyword>
<sequence>MALNKDMKLWEMKRFLHEELKEQILLEIAPILHVGIPQGGYFGVTRQILCLVEFLGTLYCGYDKKRDGKDIAQTWKAEKFIKEVMGKDFDKNYEANGELMYTMYRHGLVHLYQPKTLKLKDGTELRWMAYKGGRDEHEEEIAGLKFTNVRHLGKVKHPKEDGIYYLAISIICLYYDLITAVDLYWRLLEQDEDLQKKWISVANVISEPESVK</sequence>
<protein>
    <submittedName>
        <fullName evidence="2">Uncharacterized protein</fullName>
    </submittedName>
</protein>
<evidence type="ECO:0000313" key="3">
    <source>
        <dbReference type="Proteomes" id="UP000177082"/>
    </source>
</evidence>
<dbReference type="EMBL" id="MGHF01000037">
    <property type="protein sequence ID" value="OGM61503.1"/>
    <property type="molecule type" value="Genomic_DNA"/>
</dbReference>
<accession>A0A1F8BBV6</accession>
<name>A0A1F8BBV6_9BACT</name>
<keyword evidence="1" id="KW-1133">Transmembrane helix</keyword>
<keyword evidence="1" id="KW-0472">Membrane</keyword>